<dbReference type="GO" id="GO:0046677">
    <property type="term" value="P:response to antibiotic"/>
    <property type="evidence" value="ECO:0007669"/>
    <property type="project" value="UniProtKB-KW"/>
</dbReference>
<feature type="transmembrane region" description="Helical" evidence="10">
    <location>
        <begin position="126"/>
        <end position="149"/>
    </location>
</feature>
<feature type="transmembrane region" description="Helical" evidence="10">
    <location>
        <begin position="354"/>
        <end position="375"/>
    </location>
</feature>
<dbReference type="Gene3D" id="1.20.1720.10">
    <property type="entry name" value="Multidrug resistance protein D"/>
    <property type="match status" value="1"/>
</dbReference>
<dbReference type="EMBL" id="PYBJ01000019">
    <property type="protein sequence ID" value="PSM40206.1"/>
    <property type="molecule type" value="Genomic_DNA"/>
</dbReference>
<dbReference type="Pfam" id="PF07690">
    <property type="entry name" value="MFS_1"/>
    <property type="match status" value="1"/>
</dbReference>
<dbReference type="NCBIfam" id="TIGR00711">
    <property type="entry name" value="efflux_EmrB"/>
    <property type="match status" value="1"/>
</dbReference>
<feature type="compositionally biased region" description="Basic residues" evidence="9">
    <location>
        <begin position="13"/>
        <end position="28"/>
    </location>
</feature>
<feature type="transmembrane region" description="Helical" evidence="10">
    <location>
        <begin position="501"/>
        <end position="521"/>
    </location>
</feature>
<comment type="subcellular location">
    <subcellularLocation>
        <location evidence="1">Cell membrane</location>
        <topology evidence="1">Multi-pass membrane protein</topology>
    </subcellularLocation>
</comment>
<dbReference type="GO" id="GO:0022857">
    <property type="term" value="F:transmembrane transporter activity"/>
    <property type="evidence" value="ECO:0007669"/>
    <property type="project" value="InterPro"/>
</dbReference>
<evidence type="ECO:0000256" key="4">
    <source>
        <dbReference type="ARBA" id="ARBA00022475"/>
    </source>
</evidence>
<dbReference type="PROSITE" id="PS50850">
    <property type="entry name" value="MFS"/>
    <property type="match status" value="1"/>
</dbReference>
<evidence type="ECO:0000256" key="7">
    <source>
        <dbReference type="ARBA" id="ARBA00023136"/>
    </source>
</evidence>
<reference evidence="12 13" key="1">
    <citation type="submission" date="2018-03" db="EMBL/GenBank/DDBJ databases">
        <title>Streptomyces dioscori sp. nov., a novel endophytic actinobacterium isolated from bulbil of Dioscorea bulbifera L.</title>
        <authorList>
            <person name="Zhikuan W."/>
        </authorList>
    </citation>
    <scope>NUCLEOTIDE SEQUENCE [LARGE SCALE GENOMIC DNA]</scope>
    <source>
        <strain evidence="12 13">A217</strain>
    </source>
</reference>
<evidence type="ECO:0000256" key="2">
    <source>
        <dbReference type="ARBA" id="ARBA00008537"/>
    </source>
</evidence>
<dbReference type="OrthoDB" id="9781469at2"/>
<feature type="transmembrane region" description="Helical" evidence="10">
    <location>
        <begin position="191"/>
        <end position="211"/>
    </location>
</feature>
<dbReference type="CDD" id="cd17321">
    <property type="entry name" value="MFS_MMR_MDR_like"/>
    <property type="match status" value="1"/>
</dbReference>
<feature type="transmembrane region" description="Helical" evidence="10">
    <location>
        <begin position="326"/>
        <end position="347"/>
    </location>
</feature>
<dbReference type="PANTHER" id="PTHR42718:SF9">
    <property type="entry name" value="MAJOR FACILITATOR SUPERFAMILY MULTIDRUG TRANSPORTER MFSC"/>
    <property type="match status" value="1"/>
</dbReference>
<protein>
    <submittedName>
        <fullName evidence="12">MFS transporter</fullName>
    </submittedName>
</protein>
<organism evidence="12 13">
    <name type="scientific">Streptomyces dioscori</name>
    <dbReference type="NCBI Taxonomy" id="2109333"/>
    <lineage>
        <taxon>Bacteria</taxon>
        <taxon>Bacillati</taxon>
        <taxon>Actinomycetota</taxon>
        <taxon>Actinomycetes</taxon>
        <taxon>Kitasatosporales</taxon>
        <taxon>Streptomycetaceae</taxon>
        <taxon>Streptomyces</taxon>
        <taxon>Streptomyces aurantiacus group</taxon>
    </lineage>
</organism>
<evidence type="ECO:0000313" key="13">
    <source>
        <dbReference type="Proteomes" id="UP000240429"/>
    </source>
</evidence>
<keyword evidence="3" id="KW-0813">Transport</keyword>
<evidence type="ECO:0000256" key="8">
    <source>
        <dbReference type="ARBA" id="ARBA00023251"/>
    </source>
</evidence>
<comment type="caution">
    <text evidence="12">The sequence shown here is derived from an EMBL/GenBank/DDBJ whole genome shotgun (WGS) entry which is preliminary data.</text>
</comment>
<keyword evidence="5 10" id="KW-0812">Transmembrane</keyword>
<sequence>MSDAPRATGARTAHQRATHHPAPRHPAPRHSKGLLLSFVCFGVFMVYLDATIVNVALPEIQRDLDAGLSGLQWVVDAYALAFACLLLTSGTVGDIIGRKRLFLAGLVGFTLSSVLCALAGSTEILLLGRALQGVCGSIMIPVSLALVSAAYAEPAARAKAIGIWAGIGGLALSAGPLVGGVLVDTVGWQSIFWVNVPIGVLATAVLARLLTENRGPRARRPDLVGQLLFVVAIASLAYALIEGNSEGWTSAPILGAFAASGTALAAFVVWELRQSDPMLPLKLFRKPVVAVAGAVNFLSLFGLFAAIFLLTLHLQSVQGLSAVETGVRFLALTVPIMVASFAASLAAARTGPRAPVVGGSLLSAAGLYGLTLLDAGSGFGAYWWALALLGIGVSFTGAPATVALLGAVPPEQAGTASGISNTFRQVGAVFGVALAGGLLLRHLRDALPGALAGVPMPQDARDRAYVLLSDGDLSRTDALPPALREPVLDAVGPVFVDGMHLVMQVAAAGTLVGGLCALLLLGRGAGRVAADAPAAPEAAEAAEPAGTTTGHVR</sequence>
<comment type="similarity">
    <text evidence="2">Belongs to the major facilitator superfamily. EmrB family.</text>
</comment>
<dbReference type="InterPro" id="IPR011701">
    <property type="entry name" value="MFS"/>
</dbReference>
<keyword evidence="6 10" id="KW-1133">Transmembrane helix</keyword>
<keyword evidence="13" id="KW-1185">Reference proteome</keyword>
<feature type="transmembrane region" description="Helical" evidence="10">
    <location>
        <begin position="291"/>
        <end position="314"/>
    </location>
</feature>
<evidence type="ECO:0000259" key="11">
    <source>
        <dbReference type="PROSITE" id="PS50850"/>
    </source>
</evidence>
<dbReference type="GO" id="GO:0005886">
    <property type="term" value="C:plasma membrane"/>
    <property type="evidence" value="ECO:0007669"/>
    <property type="project" value="UniProtKB-SubCell"/>
</dbReference>
<keyword evidence="7 10" id="KW-0472">Membrane</keyword>
<feature type="region of interest" description="Disordered" evidence="9">
    <location>
        <begin position="1"/>
        <end position="28"/>
    </location>
</feature>
<feature type="transmembrane region" description="Helical" evidence="10">
    <location>
        <begin position="381"/>
        <end position="405"/>
    </location>
</feature>
<dbReference type="InterPro" id="IPR036259">
    <property type="entry name" value="MFS_trans_sf"/>
</dbReference>
<feature type="transmembrane region" description="Helical" evidence="10">
    <location>
        <begin position="223"/>
        <end position="241"/>
    </location>
</feature>
<feature type="transmembrane region" description="Helical" evidence="10">
    <location>
        <begin position="77"/>
        <end position="96"/>
    </location>
</feature>
<dbReference type="RefSeq" id="WP_107019285.1">
    <property type="nucleotide sequence ID" value="NZ_KZ679048.1"/>
</dbReference>
<feature type="transmembrane region" description="Helical" evidence="10">
    <location>
        <begin position="161"/>
        <end position="179"/>
    </location>
</feature>
<evidence type="ECO:0000256" key="10">
    <source>
        <dbReference type="SAM" id="Phobius"/>
    </source>
</evidence>
<gene>
    <name evidence="12" type="ORF">C6Y14_26120</name>
</gene>
<dbReference type="Proteomes" id="UP000240429">
    <property type="component" value="Unassembled WGS sequence"/>
</dbReference>
<evidence type="ECO:0000256" key="3">
    <source>
        <dbReference type="ARBA" id="ARBA00022448"/>
    </source>
</evidence>
<dbReference type="PANTHER" id="PTHR42718">
    <property type="entry name" value="MAJOR FACILITATOR SUPERFAMILY MULTIDRUG TRANSPORTER MFSC"/>
    <property type="match status" value="1"/>
</dbReference>
<accession>A0A2P8Q1S4</accession>
<evidence type="ECO:0000256" key="5">
    <source>
        <dbReference type="ARBA" id="ARBA00022692"/>
    </source>
</evidence>
<dbReference type="PRINTS" id="PR01036">
    <property type="entry name" value="TCRTETB"/>
</dbReference>
<evidence type="ECO:0000256" key="1">
    <source>
        <dbReference type="ARBA" id="ARBA00004651"/>
    </source>
</evidence>
<dbReference type="AlphaFoldDB" id="A0A2P8Q1S4"/>
<keyword evidence="8" id="KW-0046">Antibiotic resistance</keyword>
<feature type="transmembrane region" description="Helical" evidence="10">
    <location>
        <begin position="101"/>
        <end position="120"/>
    </location>
</feature>
<evidence type="ECO:0000256" key="6">
    <source>
        <dbReference type="ARBA" id="ARBA00022989"/>
    </source>
</evidence>
<dbReference type="InterPro" id="IPR020846">
    <property type="entry name" value="MFS_dom"/>
</dbReference>
<feature type="domain" description="Major facilitator superfamily (MFS) profile" evidence="11">
    <location>
        <begin position="35"/>
        <end position="525"/>
    </location>
</feature>
<keyword evidence="4" id="KW-1003">Cell membrane</keyword>
<feature type="transmembrane region" description="Helical" evidence="10">
    <location>
        <begin position="253"/>
        <end position="270"/>
    </location>
</feature>
<feature type="transmembrane region" description="Helical" evidence="10">
    <location>
        <begin position="34"/>
        <end position="57"/>
    </location>
</feature>
<proteinExistence type="inferred from homology"/>
<dbReference type="InterPro" id="IPR004638">
    <property type="entry name" value="EmrB-like"/>
</dbReference>
<evidence type="ECO:0000313" key="12">
    <source>
        <dbReference type="EMBL" id="PSM40206.1"/>
    </source>
</evidence>
<dbReference type="SUPFAM" id="SSF103473">
    <property type="entry name" value="MFS general substrate transporter"/>
    <property type="match status" value="1"/>
</dbReference>
<dbReference type="Gene3D" id="1.20.1250.20">
    <property type="entry name" value="MFS general substrate transporter like domains"/>
    <property type="match status" value="1"/>
</dbReference>
<feature type="transmembrane region" description="Helical" evidence="10">
    <location>
        <begin position="426"/>
        <end position="443"/>
    </location>
</feature>
<name>A0A2P8Q1S4_9ACTN</name>
<feature type="compositionally biased region" description="Low complexity" evidence="9">
    <location>
        <begin position="1"/>
        <end position="12"/>
    </location>
</feature>
<evidence type="ECO:0000256" key="9">
    <source>
        <dbReference type="SAM" id="MobiDB-lite"/>
    </source>
</evidence>